<keyword evidence="2" id="KW-0472">Membrane</keyword>
<feature type="non-terminal residue" evidence="3">
    <location>
        <position position="1"/>
    </location>
</feature>
<dbReference type="Gene3D" id="1.20.120.1760">
    <property type="match status" value="1"/>
</dbReference>
<evidence type="ECO:0000256" key="1">
    <source>
        <dbReference type="ARBA" id="ARBA00022679"/>
    </source>
</evidence>
<dbReference type="PROSITE" id="PS00379">
    <property type="entry name" value="CDP_ALCOHOL_P_TRANSF"/>
    <property type="match status" value="1"/>
</dbReference>
<keyword evidence="2" id="KW-0812">Transmembrane</keyword>
<evidence type="ECO:0000256" key="2">
    <source>
        <dbReference type="SAM" id="Phobius"/>
    </source>
</evidence>
<dbReference type="AlphaFoldDB" id="X1HR33"/>
<dbReference type="InterPro" id="IPR043130">
    <property type="entry name" value="CDP-OH_PTrfase_TM_dom"/>
</dbReference>
<dbReference type="GO" id="GO:0016020">
    <property type="term" value="C:membrane"/>
    <property type="evidence" value="ECO:0007669"/>
    <property type="project" value="InterPro"/>
</dbReference>
<protein>
    <recommendedName>
        <fullName evidence="4">CDP-alcohol phosphatidyltransferase family protein</fullName>
    </recommendedName>
</protein>
<dbReference type="Pfam" id="PF01066">
    <property type="entry name" value="CDP-OH_P_transf"/>
    <property type="match status" value="1"/>
</dbReference>
<keyword evidence="2" id="KW-1133">Transmembrane helix</keyword>
<comment type="caution">
    <text evidence="3">The sequence shown here is derived from an EMBL/GenBank/DDBJ whole genome shotgun (WGS) entry which is preliminary data.</text>
</comment>
<evidence type="ECO:0008006" key="4">
    <source>
        <dbReference type="Google" id="ProtNLM"/>
    </source>
</evidence>
<feature type="transmembrane region" description="Helical" evidence="2">
    <location>
        <begin position="89"/>
        <end position="111"/>
    </location>
</feature>
<accession>X1HR33</accession>
<organism evidence="3">
    <name type="scientific">marine sediment metagenome</name>
    <dbReference type="NCBI Taxonomy" id="412755"/>
    <lineage>
        <taxon>unclassified sequences</taxon>
        <taxon>metagenomes</taxon>
        <taxon>ecological metagenomes</taxon>
    </lineage>
</organism>
<proteinExistence type="predicted"/>
<dbReference type="GO" id="GO:0016780">
    <property type="term" value="F:phosphotransferase activity, for other substituted phosphate groups"/>
    <property type="evidence" value="ECO:0007669"/>
    <property type="project" value="InterPro"/>
</dbReference>
<evidence type="ECO:0000313" key="3">
    <source>
        <dbReference type="EMBL" id="GAH72616.1"/>
    </source>
</evidence>
<dbReference type="InterPro" id="IPR000462">
    <property type="entry name" value="CDP-OH_P_trans"/>
</dbReference>
<reference evidence="3" key="1">
    <citation type="journal article" date="2014" name="Front. Microbiol.">
        <title>High frequency of phylogenetically diverse reductive dehalogenase-homologous genes in deep subseafloor sedimentary metagenomes.</title>
        <authorList>
            <person name="Kawai M."/>
            <person name="Futagami T."/>
            <person name="Toyoda A."/>
            <person name="Takaki Y."/>
            <person name="Nishi S."/>
            <person name="Hori S."/>
            <person name="Arai W."/>
            <person name="Tsubouchi T."/>
            <person name="Morono Y."/>
            <person name="Uchiyama I."/>
            <person name="Ito T."/>
            <person name="Fujiyama A."/>
            <person name="Inagaki F."/>
            <person name="Takami H."/>
        </authorList>
    </citation>
    <scope>NUCLEOTIDE SEQUENCE</scope>
    <source>
        <strain evidence="3">Expedition CK06-06</strain>
    </source>
</reference>
<sequence length="179" mass="19926">NQLTIIGLVFGLIGSLFIYLGSVYAELTITLIVLSVIFTIISFLIDTLDGSVARFEGPTTFGGILDIFCDRLVEVSIIISIVATDPLNLVWPGIFTLAATVLCISMFLIIGGIIKRDELDKNSKVIRYQGGLMERSETFFFLLAAIILIPWRPFVLWVFAILVFLTALLRLRGAYKLFK</sequence>
<dbReference type="InterPro" id="IPR048254">
    <property type="entry name" value="CDP_ALCOHOL_P_TRANSF_CS"/>
</dbReference>
<name>X1HR33_9ZZZZ</name>
<keyword evidence="1" id="KW-0808">Transferase</keyword>
<feature type="transmembrane region" description="Helical" evidence="2">
    <location>
        <begin position="5"/>
        <end position="21"/>
    </location>
</feature>
<dbReference type="GO" id="GO:0008654">
    <property type="term" value="P:phospholipid biosynthetic process"/>
    <property type="evidence" value="ECO:0007669"/>
    <property type="project" value="InterPro"/>
</dbReference>
<feature type="transmembrane region" description="Helical" evidence="2">
    <location>
        <begin position="27"/>
        <end position="48"/>
    </location>
</feature>
<gene>
    <name evidence="3" type="ORF">S03H2_45643</name>
</gene>
<dbReference type="EMBL" id="BARU01028610">
    <property type="protein sequence ID" value="GAH72616.1"/>
    <property type="molecule type" value="Genomic_DNA"/>
</dbReference>